<name>A0A9X3NLD1_9ACTN</name>
<evidence type="ECO:0000256" key="1">
    <source>
        <dbReference type="ARBA" id="ARBA00023125"/>
    </source>
</evidence>
<dbReference type="Gene3D" id="1.10.10.60">
    <property type="entry name" value="Homeodomain-like"/>
    <property type="match status" value="1"/>
</dbReference>
<evidence type="ECO:0000313" key="5">
    <source>
        <dbReference type="Proteomes" id="UP001140076"/>
    </source>
</evidence>
<keyword evidence="5" id="KW-1185">Reference proteome</keyword>
<sequence>MGQPTTGGGEAGGTGRGAAPDRGAVVAAALRLFTEAGYESTTMDDIAAAAGTSRRSLFRHFGSKEDILFAELDDLFATVERYLAAAPGDDPVATVRTAARMVFQRYAADPAITVPRFRLVRAVPRLRDREIAMTARYQRAFSRYLGGGAGTGPRALAAEALAASVIAAHNHVLRSWLRSPADPVPWHRFDEAMDFVTGSLGDLLRAPDDARARPAAEPQAVLVAVYPARTPGADVLSRVRAALEPDDPA</sequence>
<dbReference type="Pfam" id="PF00440">
    <property type="entry name" value="TetR_N"/>
    <property type="match status" value="1"/>
</dbReference>
<comment type="caution">
    <text evidence="4">The sequence shown here is derived from an EMBL/GenBank/DDBJ whole genome shotgun (WGS) entry which is preliminary data.</text>
</comment>
<dbReference type="SUPFAM" id="SSF46689">
    <property type="entry name" value="Homeodomain-like"/>
    <property type="match status" value="1"/>
</dbReference>
<dbReference type="Gene3D" id="1.10.357.10">
    <property type="entry name" value="Tetracycline Repressor, domain 2"/>
    <property type="match status" value="1"/>
</dbReference>
<dbReference type="Pfam" id="PF17754">
    <property type="entry name" value="TetR_C_14"/>
    <property type="match status" value="1"/>
</dbReference>
<evidence type="ECO:0000256" key="2">
    <source>
        <dbReference type="PROSITE-ProRule" id="PRU00335"/>
    </source>
</evidence>
<dbReference type="AlphaFoldDB" id="A0A9X3NLD1"/>
<accession>A0A9X3NLD1</accession>
<organism evidence="4 5">
    <name type="scientific">Streptomonospora mangrovi</name>
    <dbReference type="NCBI Taxonomy" id="2883123"/>
    <lineage>
        <taxon>Bacteria</taxon>
        <taxon>Bacillati</taxon>
        <taxon>Actinomycetota</taxon>
        <taxon>Actinomycetes</taxon>
        <taxon>Streptosporangiales</taxon>
        <taxon>Nocardiopsidaceae</taxon>
        <taxon>Streptomonospora</taxon>
    </lineage>
</organism>
<reference evidence="4" key="1">
    <citation type="submission" date="2021-10" db="EMBL/GenBank/DDBJ databases">
        <title>Streptomonospora sp. nov., isolated from mangrove soil.</title>
        <authorList>
            <person name="Chen X."/>
            <person name="Ge X."/>
            <person name="Liu W."/>
        </authorList>
    </citation>
    <scope>NUCLEOTIDE SEQUENCE</scope>
    <source>
        <strain evidence="4">S1-112</strain>
    </source>
</reference>
<keyword evidence="1 2" id="KW-0238">DNA-binding</keyword>
<dbReference type="InterPro" id="IPR041347">
    <property type="entry name" value="MftR_C"/>
</dbReference>
<dbReference type="InterPro" id="IPR009057">
    <property type="entry name" value="Homeodomain-like_sf"/>
</dbReference>
<dbReference type="InterPro" id="IPR050109">
    <property type="entry name" value="HTH-type_TetR-like_transc_reg"/>
</dbReference>
<dbReference type="GO" id="GO:0003700">
    <property type="term" value="F:DNA-binding transcription factor activity"/>
    <property type="evidence" value="ECO:0007669"/>
    <property type="project" value="TreeGrafter"/>
</dbReference>
<dbReference type="PRINTS" id="PR00455">
    <property type="entry name" value="HTHTETR"/>
</dbReference>
<feature type="DNA-binding region" description="H-T-H motif" evidence="2">
    <location>
        <begin position="42"/>
        <end position="61"/>
    </location>
</feature>
<dbReference type="PANTHER" id="PTHR30055">
    <property type="entry name" value="HTH-TYPE TRANSCRIPTIONAL REGULATOR RUTR"/>
    <property type="match status" value="1"/>
</dbReference>
<evidence type="ECO:0000313" key="4">
    <source>
        <dbReference type="EMBL" id="MDA0565105.1"/>
    </source>
</evidence>
<dbReference type="PANTHER" id="PTHR30055:SF226">
    <property type="entry name" value="HTH-TYPE TRANSCRIPTIONAL REGULATOR PKSA"/>
    <property type="match status" value="1"/>
</dbReference>
<protein>
    <submittedName>
        <fullName evidence="4">TetR/AcrR family transcriptional regulator</fullName>
    </submittedName>
</protein>
<dbReference type="EMBL" id="JAJAQC010000017">
    <property type="protein sequence ID" value="MDA0565105.1"/>
    <property type="molecule type" value="Genomic_DNA"/>
</dbReference>
<dbReference type="PROSITE" id="PS50977">
    <property type="entry name" value="HTH_TETR_2"/>
    <property type="match status" value="1"/>
</dbReference>
<dbReference type="RefSeq" id="WP_270072385.1">
    <property type="nucleotide sequence ID" value="NZ_JAJAQC010000017.1"/>
</dbReference>
<dbReference type="InterPro" id="IPR001647">
    <property type="entry name" value="HTH_TetR"/>
</dbReference>
<dbReference type="Proteomes" id="UP001140076">
    <property type="component" value="Unassembled WGS sequence"/>
</dbReference>
<feature type="domain" description="HTH tetR-type" evidence="3">
    <location>
        <begin position="19"/>
        <end position="79"/>
    </location>
</feature>
<evidence type="ECO:0000259" key="3">
    <source>
        <dbReference type="PROSITE" id="PS50977"/>
    </source>
</evidence>
<gene>
    <name evidence="4" type="ORF">LG943_12350</name>
</gene>
<proteinExistence type="predicted"/>
<dbReference type="GO" id="GO:0000976">
    <property type="term" value="F:transcription cis-regulatory region binding"/>
    <property type="evidence" value="ECO:0007669"/>
    <property type="project" value="TreeGrafter"/>
</dbReference>